<evidence type="ECO:0000256" key="1">
    <source>
        <dbReference type="SAM" id="Phobius"/>
    </source>
</evidence>
<dbReference type="InterPro" id="IPR000326">
    <property type="entry name" value="PAP2/HPO"/>
</dbReference>
<dbReference type="InterPro" id="IPR036938">
    <property type="entry name" value="PAP2/HPO_sf"/>
</dbReference>
<keyword evidence="1" id="KW-0472">Membrane</keyword>
<organism evidence="3">
    <name type="scientific">Caldimicrobium thiodismutans</name>
    <dbReference type="NCBI Taxonomy" id="1653476"/>
    <lineage>
        <taxon>Bacteria</taxon>
        <taxon>Pseudomonadati</taxon>
        <taxon>Thermodesulfobacteriota</taxon>
        <taxon>Thermodesulfobacteria</taxon>
        <taxon>Thermodesulfobacteriales</taxon>
        <taxon>Thermodesulfobacteriaceae</taxon>
        <taxon>Caldimicrobium</taxon>
    </lineage>
</organism>
<dbReference type="PANTHER" id="PTHR14969">
    <property type="entry name" value="SPHINGOSINE-1-PHOSPHATE PHOSPHOHYDROLASE"/>
    <property type="match status" value="1"/>
</dbReference>
<feature type="transmembrane region" description="Helical" evidence="1">
    <location>
        <begin position="73"/>
        <end position="96"/>
    </location>
</feature>
<evidence type="ECO:0000313" key="3">
    <source>
        <dbReference type="EMBL" id="HGV55065.1"/>
    </source>
</evidence>
<comment type="caution">
    <text evidence="3">The sequence shown here is derived from an EMBL/GenBank/DDBJ whole genome shotgun (WGS) entry which is preliminary data.</text>
</comment>
<dbReference type="AlphaFoldDB" id="A0A832GMH8"/>
<dbReference type="Pfam" id="PF01569">
    <property type="entry name" value="PAP2"/>
    <property type="match status" value="1"/>
</dbReference>
<gene>
    <name evidence="3" type="ORF">ENT73_03115</name>
</gene>
<dbReference type="EMBL" id="DSZU01000052">
    <property type="protein sequence ID" value="HGV55065.1"/>
    <property type="molecule type" value="Genomic_DNA"/>
</dbReference>
<sequence>MLGGCKKGGDTDSLIEPLLEFDIKIFYLINHTRLSLGDKILPFFSQGETLYGFFVIVSLLLAIWAFYLKHVRAFLVLFFILMLGYPVTDFTCGKVLKPLVNRERPFAELPKVYYYTKGGFHFLENPKEEKGTLSFPSCHASNSGYGAFLLSLAYPKGAPFFLLFTLLVGYSRIYLGHHYPLDVLCGYFLGLLWALLGIKIYKITCKKIYGKGV</sequence>
<proteinExistence type="predicted"/>
<protein>
    <submittedName>
        <fullName evidence="3">Phosphatase PAP2 family protein</fullName>
    </submittedName>
</protein>
<dbReference type="GO" id="GO:0042392">
    <property type="term" value="F:sphingosine-1-phosphate phosphatase activity"/>
    <property type="evidence" value="ECO:0007669"/>
    <property type="project" value="TreeGrafter"/>
</dbReference>
<keyword evidence="1" id="KW-1133">Transmembrane helix</keyword>
<evidence type="ECO:0000259" key="2">
    <source>
        <dbReference type="SMART" id="SM00014"/>
    </source>
</evidence>
<dbReference type="SMART" id="SM00014">
    <property type="entry name" value="acidPPc"/>
    <property type="match status" value="1"/>
</dbReference>
<dbReference type="SUPFAM" id="SSF48317">
    <property type="entry name" value="Acid phosphatase/Vanadium-dependent haloperoxidase"/>
    <property type="match status" value="1"/>
</dbReference>
<feature type="transmembrane region" description="Helical" evidence="1">
    <location>
        <begin position="158"/>
        <end position="175"/>
    </location>
</feature>
<name>A0A832GMH8_9BACT</name>
<feature type="domain" description="Phosphatidic acid phosphatase type 2/haloperoxidase" evidence="2">
    <location>
        <begin position="78"/>
        <end position="198"/>
    </location>
</feature>
<accession>A0A832GMH8</accession>
<dbReference type="PANTHER" id="PTHR14969:SF13">
    <property type="entry name" value="AT30094P"/>
    <property type="match status" value="1"/>
</dbReference>
<keyword evidence="1" id="KW-0812">Transmembrane</keyword>
<reference evidence="3" key="1">
    <citation type="journal article" date="2020" name="mSystems">
        <title>Genome- and Community-Level Interaction Insights into Carbon Utilization and Element Cycling Functions of Hydrothermarchaeota in Hydrothermal Sediment.</title>
        <authorList>
            <person name="Zhou Z."/>
            <person name="Liu Y."/>
            <person name="Xu W."/>
            <person name="Pan J."/>
            <person name="Luo Z.H."/>
            <person name="Li M."/>
        </authorList>
    </citation>
    <scope>NUCLEOTIDE SEQUENCE [LARGE SCALE GENOMIC DNA]</scope>
    <source>
        <strain evidence="3">SpSt-605</strain>
    </source>
</reference>
<feature type="transmembrane region" description="Helical" evidence="1">
    <location>
        <begin position="181"/>
        <end position="201"/>
    </location>
</feature>
<dbReference type="Gene3D" id="1.20.144.10">
    <property type="entry name" value="Phosphatidic acid phosphatase type 2/haloperoxidase"/>
    <property type="match status" value="1"/>
</dbReference>
<feature type="transmembrane region" description="Helical" evidence="1">
    <location>
        <begin position="49"/>
        <end position="67"/>
    </location>
</feature>